<organism evidence="2 3">
    <name type="scientific">Cylindrotheca closterium</name>
    <dbReference type="NCBI Taxonomy" id="2856"/>
    <lineage>
        <taxon>Eukaryota</taxon>
        <taxon>Sar</taxon>
        <taxon>Stramenopiles</taxon>
        <taxon>Ochrophyta</taxon>
        <taxon>Bacillariophyta</taxon>
        <taxon>Bacillariophyceae</taxon>
        <taxon>Bacillariophycidae</taxon>
        <taxon>Bacillariales</taxon>
        <taxon>Bacillariaceae</taxon>
        <taxon>Cylindrotheca</taxon>
    </lineage>
</organism>
<evidence type="ECO:0000313" key="3">
    <source>
        <dbReference type="Proteomes" id="UP001295423"/>
    </source>
</evidence>
<proteinExistence type="predicted"/>
<reference evidence="2" key="1">
    <citation type="submission" date="2023-08" db="EMBL/GenBank/DDBJ databases">
        <authorList>
            <person name="Audoor S."/>
            <person name="Bilcke G."/>
        </authorList>
    </citation>
    <scope>NUCLEOTIDE SEQUENCE</scope>
</reference>
<dbReference type="Proteomes" id="UP001295423">
    <property type="component" value="Unassembled WGS sequence"/>
</dbReference>
<comment type="caution">
    <text evidence="2">The sequence shown here is derived from an EMBL/GenBank/DDBJ whole genome shotgun (WGS) entry which is preliminary data.</text>
</comment>
<keyword evidence="3" id="KW-1185">Reference proteome</keyword>
<evidence type="ECO:0000313" key="2">
    <source>
        <dbReference type="EMBL" id="CAJ1954294.1"/>
    </source>
</evidence>
<accession>A0AAD2FVG3</accession>
<dbReference type="AlphaFoldDB" id="A0AAD2FVG3"/>
<feature type="compositionally biased region" description="Low complexity" evidence="1">
    <location>
        <begin position="85"/>
        <end position="96"/>
    </location>
</feature>
<dbReference type="EMBL" id="CAKOGP040001868">
    <property type="protein sequence ID" value="CAJ1954294.1"/>
    <property type="molecule type" value="Genomic_DNA"/>
</dbReference>
<feature type="region of interest" description="Disordered" evidence="1">
    <location>
        <begin position="82"/>
        <end position="118"/>
    </location>
</feature>
<gene>
    <name evidence="2" type="ORF">CYCCA115_LOCUS14888</name>
</gene>
<sequence length="118" mass="12810">MDKAQASADSDSMSVCDTRRMKMTALKTIHAGLLKQLKRCKSANQECLLEKKLGKMDHKMLLEADKFDKVATTGSLSITSNPFASIGGKSSSPIPIETSVSSTLDNDDDDKIPTWTSN</sequence>
<name>A0AAD2FVG3_9STRA</name>
<protein>
    <submittedName>
        <fullName evidence="2">Uncharacterized protein</fullName>
    </submittedName>
</protein>
<evidence type="ECO:0000256" key="1">
    <source>
        <dbReference type="SAM" id="MobiDB-lite"/>
    </source>
</evidence>